<evidence type="ECO:0000313" key="3">
    <source>
        <dbReference type="Proteomes" id="UP000009336"/>
    </source>
</evidence>
<name>K8X7V1_9GAMM</name>
<dbReference type="OrthoDB" id="6636529at2"/>
<evidence type="ECO:0008006" key="4">
    <source>
        <dbReference type="Google" id="ProtNLM"/>
    </source>
</evidence>
<sequence length="101" mass="11370">MNNKYKSLSLPVAFLSILLVSACQTKPVTTERNENIKIISPYSNSNANTDGQCYKITAENKDYYGRLDKNGNPLEIPELEDKDIKISLTLLRDSECKEKGI</sequence>
<dbReference type="PATRIC" id="fig|1141662.3.peg.550"/>
<comment type="caution">
    <text evidence="2">The sequence shown here is derived from an EMBL/GenBank/DDBJ whole genome shotgun (WGS) entry which is preliminary data.</text>
</comment>
<feature type="chain" id="PRO_5003923907" description="Lipoprotein" evidence="1">
    <location>
        <begin position="23"/>
        <end position="101"/>
    </location>
</feature>
<gene>
    <name evidence="2" type="ORF">OOA_02722</name>
</gene>
<organism evidence="2 3">
    <name type="scientific">Providencia burhodogranariea DSM 19968</name>
    <dbReference type="NCBI Taxonomy" id="1141662"/>
    <lineage>
        <taxon>Bacteria</taxon>
        <taxon>Pseudomonadati</taxon>
        <taxon>Pseudomonadota</taxon>
        <taxon>Gammaproteobacteria</taxon>
        <taxon>Enterobacterales</taxon>
        <taxon>Morganellaceae</taxon>
        <taxon>Providencia</taxon>
    </lineage>
</organism>
<reference evidence="2 3" key="1">
    <citation type="journal article" date="2012" name="BMC Genomics">
        <title>Comparative genomics of bacteria in the genus Providencia isolated from wild Drosophila melanogaster.</title>
        <authorList>
            <person name="Galac M.R."/>
            <person name="Lazzaro B.P."/>
        </authorList>
    </citation>
    <scope>NUCLEOTIDE SEQUENCE [LARGE SCALE GENOMIC DNA]</scope>
    <source>
        <strain evidence="2 3">DSM 19968</strain>
    </source>
</reference>
<feature type="signal peptide" evidence="1">
    <location>
        <begin position="1"/>
        <end position="22"/>
    </location>
</feature>
<dbReference type="Proteomes" id="UP000009336">
    <property type="component" value="Unassembled WGS sequence"/>
</dbReference>
<dbReference type="eggNOG" id="ENOG503479K">
    <property type="taxonomic scope" value="Bacteria"/>
</dbReference>
<protein>
    <recommendedName>
        <fullName evidence="4">Lipoprotein</fullName>
    </recommendedName>
</protein>
<dbReference type="HOGENOM" id="CLU_2331421_0_0_6"/>
<dbReference type="AlphaFoldDB" id="K8X7V1"/>
<dbReference type="PROSITE" id="PS51257">
    <property type="entry name" value="PROKAR_LIPOPROTEIN"/>
    <property type="match status" value="1"/>
</dbReference>
<evidence type="ECO:0000313" key="2">
    <source>
        <dbReference type="EMBL" id="EKT64490.1"/>
    </source>
</evidence>
<accession>K8X7V1</accession>
<dbReference type="EMBL" id="AKKL01000008">
    <property type="protein sequence ID" value="EKT64490.1"/>
    <property type="molecule type" value="Genomic_DNA"/>
</dbReference>
<proteinExistence type="predicted"/>
<keyword evidence="1" id="KW-0732">Signal</keyword>
<dbReference type="STRING" id="1141662.OOA_02722"/>
<keyword evidence="3" id="KW-1185">Reference proteome</keyword>
<dbReference type="RefSeq" id="WP_008910590.1">
    <property type="nucleotide sequence ID" value="NZ_KB233222.1"/>
</dbReference>
<evidence type="ECO:0000256" key="1">
    <source>
        <dbReference type="SAM" id="SignalP"/>
    </source>
</evidence>